<dbReference type="EMBL" id="ML979132">
    <property type="protein sequence ID" value="KAF1921679.1"/>
    <property type="molecule type" value="Genomic_DNA"/>
</dbReference>
<dbReference type="Pfam" id="PF20636">
    <property type="entry name" value="SMN_G2-BD"/>
    <property type="match status" value="1"/>
</dbReference>
<evidence type="ECO:0000256" key="6">
    <source>
        <dbReference type="SAM" id="MobiDB-lite"/>
    </source>
</evidence>
<dbReference type="CDD" id="cd22852">
    <property type="entry name" value="SMN_C"/>
    <property type="match status" value="1"/>
</dbReference>
<dbReference type="GO" id="GO:0006397">
    <property type="term" value="P:mRNA processing"/>
    <property type="evidence" value="ECO:0007669"/>
    <property type="project" value="UniProtKB-KW"/>
</dbReference>
<name>A0A6A5R2Q6_AMPQU</name>
<dbReference type="PANTHER" id="PTHR39267">
    <property type="entry name" value="SURVIVAL MOTOR NEURON-LIKE PROTEIN 1"/>
    <property type="match status" value="1"/>
</dbReference>
<dbReference type="InterPro" id="IPR040424">
    <property type="entry name" value="Smn1"/>
</dbReference>
<evidence type="ECO:0000313" key="9">
    <source>
        <dbReference type="Proteomes" id="UP000800096"/>
    </source>
</evidence>
<dbReference type="InterPro" id="IPR047313">
    <property type="entry name" value="SMN_C"/>
</dbReference>
<gene>
    <name evidence="8" type="ORF">BDU57DRAFT_553762</name>
</gene>
<evidence type="ECO:0000256" key="1">
    <source>
        <dbReference type="ARBA" id="ARBA00004123"/>
    </source>
</evidence>
<dbReference type="GO" id="GO:0008380">
    <property type="term" value="P:RNA splicing"/>
    <property type="evidence" value="ECO:0007669"/>
    <property type="project" value="UniProtKB-KW"/>
</dbReference>
<dbReference type="CDD" id="cd22851">
    <property type="entry name" value="SMN_N"/>
    <property type="match status" value="1"/>
</dbReference>
<dbReference type="Proteomes" id="UP000800096">
    <property type="component" value="Unassembled WGS sequence"/>
</dbReference>
<organism evidence="8 9">
    <name type="scientific">Ampelomyces quisqualis</name>
    <name type="common">Powdery mildew agent</name>
    <dbReference type="NCBI Taxonomy" id="50730"/>
    <lineage>
        <taxon>Eukaryota</taxon>
        <taxon>Fungi</taxon>
        <taxon>Dikarya</taxon>
        <taxon>Ascomycota</taxon>
        <taxon>Pezizomycotina</taxon>
        <taxon>Dothideomycetes</taxon>
        <taxon>Pleosporomycetidae</taxon>
        <taxon>Pleosporales</taxon>
        <taxon>Pleosporineae</taxon>
        <taxon>Phaeosphaeriaceae</taxon>
        <taxon>Ampelomyces</taxon>
    </lineage>
</organism>
<sequence length="175" mass="19624">MAPGIDLSDRNAWDDSYLVRSWDDAVKEYEKYHSIHKSGKRLEDALSADELKKLREDYGEYLEETETPSVAAETNGHADRPETEMIYADVNGVEAVTARQQDPNSSKQQEVQPANTKSPARQEAAPACTMSEALLGTVQDENLKNMMMSWYYAGYYTGLHAGQQQTLKDGSPKQQ</sequence>
<protein>
    <recommendedName>
        <fullName evidence="7">Survival Motor Neuron Gemin2-binding domain-containing protein</fullName>
    </recommendedName>
</protein>
<evidence type="ECO:0000256" key="5">
    <source>
        <dbReference type="ARBA" id="ARBA00023242"/>
    </source>
</evidence>
<accession>A0A6A5R2Q6</accession>
<keyword evidence="9" id="KW-1185">Reference proteome</keyword>
<reference evidence="8" key="1">
    <citation type="journal article" date="2020" name="Stud. Mycol.">
        <title>101 Dothideomycetes genomes: a test case for predicting lifestyles and emergence of pathogens.</title>
        <authorList>
            <person name="Haridas S."/>
            <person name="Albert R."/>
            <person name="Binder M."/>
            <person name="Bloem J."/>
            <person name="Labutti K."/>
            <person name="Salamov A."/>
            <person name="Andreopoulos B."/>
            <person name="Baker S."/>
            <person name="Barry K."/>
            <person name="Bills G."/>
            <person name="Bluhm B."/>
            <person name="Cannon C."/>
            <person name="Castanera R."/>
            <person name="Culley D."/>
            <person name="Daum C."/>
            <person name="Ezra D."/>
            <person name="Gonzalez J."/>
            <person name="Henrissat B."/>
            <person name="Kuo A."/>
            <person name="Liang C."/>
            <person name="Lipzen A."/>
            <person name="Lutzoni F."/>
            <person name="Magnuson J."/>
            <person name="Mondo S."/>
            <person name="Nolan M."/>
            <person name="Ohm R."/>
            <person name="Pangilinan J."/>
            <person name="Park H.-J."/>
            <person name="Ramirez L."/>
            <person name="Alfaro M."/>
            <person name="Sun H."/>
            <person name="Tritt A."/>
            <person name="Yoshinaga Y."/>
            <person name="Zwiers L.-H."/>
            <person name="Turgeon B."/>
            <person name="Goodwin S."/>
            <person name="Spatafora J."/>
            <person name="Crous P."/>
            <person name="Grigoriev I."/>
        </authorList>
    </citation>
    <scope>NUCLEOTIDE SEQUENCE</scope>
    <source>
        <strain evidence="8">HMLAC05119</strain>
    </source>
</reference>
<feature type="region of interest" description="Disordered" evidence="6">
    <location>
        <begin position="62"/>
        <end position="126"/>
    </location>
</feature>
<evidence type="ECO:0000256" key="4">
    <source>
        <dbReference type="ARBA" id="ARBA00023187"/>
    </source>
</evidence>
<dbReference type="OrthoDB" id="197400at2759"/>
<keyword evidence="3" id="KW-0507">mRNA processing</keyword>
<dbReference type="PANTHER" id="PTHR39267:SF1">
    <property type="entry name" value="SURVIVAL MOTOR NEURON PROTEIN"/>
    <property type="match status" value="1"/>
</dbReference>
<evidence type="ECO:0000256" key="2">
    <source>
        <dbReference type="ARBA" id="ARBA00005371"/>
    </source>
</evidence>
<evidence type="ECO:0000256" key="3">
    <source>
        <dbReference type="ARBA" id="ARBA00022664"/>
    </source>
</evidence>
<keyword evidence="4" id="KW-0508">mRNA splicing</keyword>
<proteinExistence type="inferred from homology"/>
<evidence type="ECO:0000259" key="7">
    <source>
        <dbReference type="Pfam" id="PF20636"/>
    </source>
</evidence>
<dbReference type="AlphaFoldDB" id="A0A6A5R2Q6"/>
<evidence type="ECO:0000313" key="8">
    <source>
        <dbReference type="EMBL" id="KAF1921679.1"/>
    </source>
</evidence>
<feature type="compositionally biased region" description="Polar residues" evidence="6">
    <location>
        <begin position="98"/>
        <end position="119"/>
    </location>
</feature>
<comment type="subcellular location">
    <subcellularLocation>
        <location evidence="1">Nucleus</location>
    </subcellularLocation>
</comment>
<keyword evidence="5" id="KW-0539">Nucleus</keyword>
<dbReference type="GO" id="GO:0005634">
    <property type="term" value="C:nucleus"/>
    <property type="evidence" value="ECO:0007669"/>
    <property type="project" value="UniProtKB-SubCell"/>
</dbReference>
<dbReference type="InterPro" id="IPR049481">
    <property type="entry name" value="SMN_G2-BD"/>
</dbReference>
<comment type="similarity">
    <text evidence="2">Belongs to the SMN family.</text>
</comment>
<feature type="domain" description="Survival Motor Neuron Gemin2-binding" evidence="7">
    <location>
        <begin position="9"/>
        <end position="31"/>
    </location>
</feature>